<name>A0A246JE44_9BURK</name>
<organism evidence="1 2">
    <name type="scientific">Roseateles aquatilis</name>
    <dbReference type="NCBI Taxonomy" id="431061"/>
    <lineage>
        <taxon>Bacteria</taxon>
        <taxon>Pseudomonadati</taxon>
        <taxon>Pseudomonadota</taxon>
        <taxon>Betaproteobacteria</taxon>
        <taxon>Burkholderiales</taxon>
        <taxon>Sphaerotilaceae</taxon>
        <taxon>Roseateles</taxon>
    </lineage>
</organism>
<sequence length="65" mass="7405">MHSIQMMVAYGPRMNRPLLIQAEWDPEASVGVATSDGRRFPMDHTIKSRFMANAVLRQAGLDQRF</sequence>
<dbReference type="AlphaFoldDB" id="A0A246JE44"/>
<gene>
    <name evidence="1" type="ORF">CDN99_11955</name>
</gene>
<keyword evidence="2" id="KW-1185">Reference proteome</keyword>
<evidence type="ECO:0000313" key="1">
    <source>
        <dbReference type="EMBL" id="OWQ90868.1"/>
    </source>
</evidence>
<protein>
    <submittedName>
        <fullName evidence="1">Uncharacterized protein</fullName>
    </submittedName>
</protein>
<accession>A0A246JE44</accession>
<dbReference type="OrthoDB" id="9811409at2"/>
<comment type="caution">
    <text evidence="1">The sequence shown here is derived from an EMBL/GenBank/DDBJ whole genome shotgun (WGS) entry which is preliminary data.</text>
</comment>
<dbReference type="RefSeq" id="WP_088385074.1">
    <property type="nucleotide sequence ID" value="NZ_NIOF01000004.1"/>
</dbReference>
<dbReference type="EMBL" id="NIOF01000004">
    <property type="protein sequence ID" value="OWQ90868.1"/>
    <property type="molecule type" value="Genomic_DNA"/>
</dbReference>
<dbReference type="Proteomes" id="UP000197468">
    <property type="component" value="Unassembled WGS sequence"/>
</dbReference>
<reference evidence="1 2" key="1">
    <citation type="journal article" date="2008" name="Int. J. Syst. Evol. Microbiol.">
        <title>Description of Roseateles aquatilis sp. nov. and Roseateles terrae sp. nov., in the class Betaproteobacteria, and emended description of the genus Roseateles.</title>
        <authorList>
            <person name="Gomila M."/>
            <person name="Bowien B."/>
            <person name="Falsen E."/>
            <person name="Moore E.R."/>
            <person name="Lalucat J."/>
        </authorList>
    </citation>
    <scope>NUCLEOTIDE SEQUENCE [LARGE SCALE GENOMIC DNA]</scope>
    <source>
        <strain evidence="1 2">CCUG 48205</strain>
    </source>
</reference>
<evidence type="ECO:0000313" key="2">
    <source>
        <dbReference type="Proteomes" id="UP000197468"/>
    </source>
</evidence>
<proteinExistence type="predicted"/>